<dbReference type="PANTHER" id="PTHR15708">
    <property type="entry name" value="ACTIN BUNDLING/MISSING IN METASTASIS-RELATED"/>
    <property type="match status" value="1"/>
</dbReference>
<dbReference type="SUPFAM" id="SSF103657">
    <property type="entry name" value="BAR/IMD domain-like"/>
    <property type="match status" value="1"/>
</dbReference>
<evidence type="ECO:0000313" key="3">
    <source>
        <dbReference type="EnsemblMetazoa" id="BGLB017981-PI"/>
    </source>
</evidence>
<dbReference type="OrthoDB" id="10061327at2759"/>
<feature type="region of interest" description="Disordered" evidence="1">
    <location>
        <begin position="710"/>
        <end position="742"/>
    </location>
</feature>
<dbReference type="Proteomes" id="UP000076420">
    <property type="component" value="Unassembled WGS sequence"/>
</dbReference>
<dbReference type="RefSeq" id="XP_013066670.2">
    <property type="nucleotide sequence ID" value="XM_013211216.2"/>
</dbReference>
<proteinExistence type="predicted"/>
<dbReference type="STRING" id="6526.A0A2C9KDR5"/>
<name>A0A2C9KDR5_BIOGL</name>
<dbReference type="RefSeq" id="XP_013066672.2">
    <property type="nucleotide sequence ID" value="XM_013211218.2"/>
</dbReference>
<dbReference type="InterPro" id="IPR027267">
    <property type="entry name" value="AH/BAR_dom_sf"/>
</dbReference>
<dbReference type="GO" id="GO:0030031">
    <property type="term" value="P:cell projection assembly"/>
    <property type="evidence" value="ECO:0007669"/>
    <property type="project" value="TreeGrafter"/>
</dbReference>
<evidence type="ECO:0000259" key="2">
    <source>
        <dbReference type="PROSITE" id="PS51338"/>
    </source>
</evidence>
<dbReference type="KEGG" id="bgt:106055091"/>
<feature type="compositionally biased region" description="Polar residues" evidence="1">
    <location>
        <begin position="710"/>
        <end position="732"/>
    </location>
</feature>
<gene>
    <name evidence="3" type="primary">106055091</name>
</gene>
<dbReference type="VEuPathDB" id="VectorBase:BGLB017981"/>
<feature type="compositionally biased region" description="Basic residues" evidence="1">
    <location>
        <begin position="150"/>
        <end position="159"/>
    </location>
</feature>
<feature type="compositionally biased region" description="Polar residues" evidence="1">
    <location>
        <begin position="435"/>
        <end position="452"/>
    </location>
</feature>
<feature type="compositionally biased region" description="Polar residues" evidence="1">
    <location>
        <begin position="904"/>
        <end position="933"/>
    </location>
</feature>
<dbReference type="EnsemblMetazoa" id="BGLB017981-RB">
    <property type="protein sequence ID" value="BGLB017981-PB"/>
    <property type="gene ID" value="BGLB017981"/>
</dbReference>
<protein>
    <recommendedName>
        <fullName evidence="2">IMD domain-containing protein</fullName>
    </recommendedName>
</protein>
<feature type="region of interest" description="Disordered" evidence="1">
    <location>
        <begin position="898"/>
        <end position="1020"/>
    </location>
</feature>
<reference evidence="3" key="1">
    <citation type="submission" date="2020-05" db="UniProtKB">
        <authorList>
            <consortium name="EnsemblMetazoa"/>
        </authorList>
    </citation>
    <scope>IDENTIFICATION</scope>
    <source>
        <strain evidence="3">BB02</strain>
    </source>
</reference>
<dbReference type="RefSeq" id="XP_013066668.2">
    <property type="nucleotide sequence ID" value="XM_013211214.2"/>
</dbReference>
<feature type="compositionally biased region" description="Polar residues" evidence="1">
    <location>
        <begin position="958"/>
        <end position="976"/>
    </location>
</feature>
<accession>A0A2C9KDR5</accession>
<dbReference type="VEuPathDB" id="VectorBase:BGLAX_034733"/>
<dbReference type="InterPro" id="IPR013606">
    <property type="entry name" value="I-BAR_dom"/>
</dbReference>
<feature type="domain" description="IMD" evidence="2">
    <location>
        <begin position="3"/>
        <end position="257"/>
    </location>
</feature>
<dbReference type="EnsemblMetazoa" id="BGLB017981-RE">
    <property type="protein sequence ID" value="BGLB017981-PE"/>
    <property type="gene ID" value="BGLB017981"/>
</dbReference>
<feature type="compositionally biased region" description="Polar residues" evidence="1">
    <location>
        <begin position="323"/>
        <end position="333"/>
    </location>
</feature>
<evidence type="ECO:0000313" key="4">
    <source>
        <dbReference type="Proteomes" id="UP000076420"/>
    </source>
</evidence>
<evidence type="ECO:0000256" key="1">
    <source>
        <dbReference type="SAM" id="MobiDB-lite"/>
    </source>
</evidence>
<feature type="compositionally biased region" description="Basic and acidic residues" evidence="1">
    <location>
        <begin position="133"/>
        <end position="144"/>
    </location>
</feature>
<dbReference type="GO" id="GO:0007009">
    <property type="term" value="P:plasma membrane organization"/>
    <property type="evidence" value="ECO:0007669"/>
    <property type="project" value="InterPro"/>
</dbReference>
<dbReference type="GO" id="GO:0005543">
    <property type="term" value="F:phospholipid binding"/>
    <property type="evidence" value="ECO:0007669"/>
    <property type="project" value="TreeGrafter"/>
</dbReference>
<dbReference type="RefSeq" id="XP_013066669.2">
    <property type="nucleotide sequence ID" value="XM_013211215.2"/>
</dbReference>
<feature type="region of interest" description="Disordered" evidence="1">
    <location>
        <begin position="262"/>
        <end position="333"/>
    </location>
</feature>
<dbReference type="GO" id="GO:0015629">
    <property type="term" value="C:actin cytoskeleton"/>
    <property type="evidence" value="ECO:0007669"/>
    <property type="project" value="TreeGrafter"/>
</dbReference>
<feature type="region of interest" description="Disordered" evidence="1">
    <location>
        <begin position="352"/>
        <end position="456"/>
    </location>
</feature>
<feature type="region of interest" description="Disordered" evidence="1">
    <location>
        <begin position="133"/>
        <end position="166"/>
    </location>
</feature>
<dbReference type="Pfam" id="PF08397">
    <property type="entry name" value="IMD"/>
    <property type="match status" value="1"/>
</dbReference>
<organism evidence="3 4">
    <name type="scientific">Biomphalaria glabrata</name>
    <name type="common">Bloodfluke planorb</name>
    <name type="synonym">Freshwater snail</name>
    <dbReference type="NCBI Taxonomy" id="6526"/>
    <lineage>
        <taxon>Eukaryota</taxon>
        <taxon>Metazoa</taxon>
        <taxon>Spiralia</taxon>
        <taxon>Lophotrochozoa</taxon>
        <taxon>Mollusca</taxon>
        <taxon>Gastropoda</taxon>
        <taxon>Heterobranchia</taxon>
        <taxon>Euthyneura</taxon>
        <taxon>Panpulmonata</taxon>
        <taxon>Hygrophila</taxon>
        <taxon>Lymnaeoidea</taxon>
        <taxon>Planorbidae</taxon>
        <taxon>Biomphalaria</taxon>
    </lineage>
</organism>
<feature type="compositionally biased region" description="Low complexity" evidence="1">
    <location>
        <begin position="366"/>
        <end position="382"/>
    </location>
</feature>
<dbReference type="Gene3D" id="1.20.1270.60">
    <property type="entry name" value="Arfaptin homology (AH) domain/BAR domain"/>
    <property type="match status" value="1"/>
</dbReference>
<feature type="compositionally biased region" description="Low complexity" evidence="1">
    <location>
        <begin position="274"/>
        <end position="305"/>
    </location>
</feature>
<dbReference type="GO" id="GO:0009898">
    <property type="term" value="C:cytoplasmic side of plasma membrane"/>
    <property type="evidence" value="ECO:0007669"/>
    <property type="project" value="TreeGrafter"/>
</dbReference>
<dbReference type="EnsemblMetazoa" id="BGLB017981-RI">
    <property type="protein sequence ID" value="BGLB017981-PI"/>
    <property type="gene ID" value="BGLB017981"/>
</dbReference>
<dbReference type="GO" id="GO:0003779">
    <property type="term" value="F:actin binding"/>
    <property type="evidence" value="ECO:0007669"/>
    <property type="project" value="InterPro"/>
</dbReference>
<dbReference type="PROSITE" id="PS51338">
    <property type="entry name" value="IMD"/>
    <property type="match status" value="1"/>
</dbReference>
<dbReference type="EnsemblMetazoa" id="BGLB017981-RA">
    <property type="protein sequence ID" value="BGLB017981-PA"/>
    <property type="gene ID" value="BGLB017981"/>
</dbReference>
<dbReference type="InterPro" id="IPR030127">
    <property type="entry name" value="MTSS1/MTSS2"/>
</dbReference>
<sequence>MEDTKSNPEKDVGILGGLFQTVVNDLRGSSPIWEDFTYKSIKLHSSLKTTVVTIGAFLEAFQKVADMATNSKGATREIGSALTRLCMRHRSLESHLKLLTNSILDNLVAPLQEKLEDWKKAVAQLDKDHSKEYKKAKQEIKKSASDTMRLQKKVKKSASHGKSDMQHKLESAMMEVNTKYHQLEETEKNSVRAALIEERSRFCLFITCLKPFVDHELKLLTEISHISEIMESLCMQASEPSILPPSSEQVILDLKGVDTASWNLNQQPSPPSSPSSLGSRKSSMCSINSINSSSSGSSKSHSPSHTLHKRTASQPPPGAIRLTSVSSQDSGFTSQDTLFLRPVTPQSLSLYQASSGHDHELEGDCDSTPTTPSDNTPSASSTWNNWPNLPGGPKIESSRPHTISTAYEKGHSRPALKPEMFDPPQEDIEMRPKMNRSTSQNAQKRPSATISKLQPVLPPHCPKPKGIFVAPPVLPPGVQHIYANMSELSEPQAELSPDDAEPTTPTSVTALGNNFESSAGQRLLDLEQAMEQMDKCTAGLKIDIEHAPGHREETTVRSPVENKDGEVDIFAGVVLEINRQPKIQQNTSLELAKAIRELQASTAALTAYDAENYMPGSATQGSANFDTESRISKVSLPCSSGYGTMDSTPASSEDKIASGGHEVISPESDATIYEELDDCTLTEDKFESETKYMTLPRVGDTVLRTGIQPQRPASTTGLMLSDPNQTRPNLGSQKPPPPVRRTASISSAAPMHVQKMRASPMRQLSAEDHSFVGESEGPYAELQYIQQSIHQHPIADPSVGHAQGVIENPYTHIPGHASAIVIQSLNAKFTVQPHTPQSYDFQASMVDGSAHMAKPPPPAVMQKPGKPASNIPPPPSATAAWQQASYPQVAHDVLYSTARPPSKSLPNSGQHVSQAQSGHYNSQAQAGHYNSQVHPHPGQGVAHGGHQVLPHHPPYGHQQHNSSTHSGYQGNPTSGAAYSHHQQMHPYARQSHHPQMMEQQHHNQTQLQHPPPEDDFPLPPTIEELQEMERIYSRTSHPAADPLKRVQAPRQNDNVQASLLMELKRKVSLDDESAA</sequence>
<feature type="region of interest" description="Disordered" evidence="1">
    <location>
        <begin position="849"/>
        <end position="884"/>
    </location>
</feature>
<dbReference type="PANTHER" id="PTHR15708:SF4">
    <property type="entry name" value="FI21477P1-RELATED"/>
    <property type="match status" value="1"/>
</dbReference>
<dbReference type="AlphaFoldDB" id="A0A2C9KDR5"/>